<keyword evidence="2" id="KW-1185">Reference proteome</keyword>
<keyword evidence="1" id="KW-0255">Endonuclease</keyword>
<name>A0ABV6KJ77_9BACI</name>
<dbReference type="CDD" id="cd19067">
    <property type="entry name" value="PfuEndoQ-like"/>
    <property type="match status" value="1"/>
</dbReference>
<dbReference type="RefSeq" id="WP_335959800.1">
    <property type="nucleotide sequence ID" value="NZ_JAXBLX010000007.1"/>
</dbReference>
<evidence type="ECO:0000313" key="2">
    <source>
        <dbReference type="Proteomes" id="UP001589838"/>
    </source>
</evidence>
<dbReference type="Gene3D" id="1.10.150.20">
    <property type="entry name" value="5' to 3' exonuclease, C-terminal subdomain"/>
    <property type="match status" value="1"/>
</dbReference>
<sequence length="392" mass="43843">MNTFQSYVADLHIHIGRTRLGAAVKITAAPSLTLQSIIQYAADIKGIDIVGVIDCHVIEVLKEIEDDINMKKAVPLLGGGIQYPGVTLQLGTEIELYDENCKGPIHVLCYMPTIEKMRAFSRWLAARMKNPTLSSQRIYENAKNVQIKVKDLEGLFIPAHVFTPFKSLYGKGVTNSLTEVFDPTLIDAIELGLSSDTGMADQLEELHNYSFLTNSDAHSLEKMAREYQIVRMKTPSFEELKLALAQLEERKIVGNYGLNPLLGKYYRTICAKCSIPTEENRCNHCRSSKLIKGVFERLRELASNKTAKIERPPYVHQIPLEFIPKLGKKTIEKLRDYFGTDMSIIHHVPEEELRKVVQPSIATAILAARKGTLSIKAGGGGVYGKIERNKNS</sequence>
<proteinExistence type="predicted"/>
<reference evidence="1 2" key="1">
    <citation type="submission" date="2024-09" db="EMBL/GenBank/DDBJ databases">
        <authorList>
            <person name="Sun Q."/>
            <person name="Mori K."/>
        </authorList>
    </citation>
    <scope>NUCLEOTIDE SEQUENCE [LARGE SCALE GENOMIC DNA]</scope>
    <source>
        <strain evidence="1 2">NCAIM B.02610</strain>
    </source>
</reference>
<accession>A0ABV6KJ77</accession>
<dbReference type="Gene3D" id="3.20.20.140">
    <property type="entry name" value="Metal-dependent hydrolases"/>
    <property type="match status" value="1"/>
</dbReference>
<keyword evidence="1" id="KW-0378">Hydrolase</keyword>
<dbReference type="SUPFAM" id="SSF47781">
    <property type="entry name" value="RuvA domain 2-like"/>
    <property type="match status" value="1"/>
</dbReference>
<keyword evidence="1" id="KW-0540">Nuclease</keyword>
<comment type="caution">
    <text evidence="1">The sequence shown here is derived from an EMBL/GenBank/DDBJ whole genome shotgun (WGS) entry which is preliminary data.</text>
</comment>
<dbReference type="GO" id="GO:0004519">
    <property type="term" value="F:endonuclease activity"/>
    <property type="evidence" value="ECO:0007669"/>
    <property type="project" value="UniProtKB-KW"/>
</dbReference>
<protein>
    <submittedName>
        <fullName evidence="1">Endonuclease Q family protein</fullName>
    </submittedName>
</protein>
<dbReference type="SUPFAM" id="SSF89550">
    <property type="entry name" value="PHP domain-like"/>
    <property type="match status" value="1"/>
</dbReference>
<evidence type="ECO:0000313" key="1">
    <source>
        <dbReference type="EMBL" id="MFC0473376.1"/>
    </source>
</evidence>
<dbReference type="PANTHER" id="PTHR40084:SF1">
    <property type="entry name" value="PHOSPHOTRANSFERASE"/>
    <property type="match status" value="1"/>
</dbReference>
<dbReference type="PANTHER" id="PTHR40084">
    <property type="entry name" value="PHOSPHOHYDROLASE, PHP FAMILY"/>
    <property type="match status" value="1"/>
</dbReference>
<dbReference type="EMBL" id="JBHLUX010000093">
    <property type="protein sequence ID" value="MFC0473376.1"/>
    <property type="molecule type" value="Genomic_DNA"/>
</dbReference>
<gene>
    <name evidence="1" type="ORF">ACFFHM_23435</name>
</gene>
<organism evidence="1 2">
    <name type="scientific">Halalkalibacter kiskunsagensis</name>
    <dbReference type="NCBI Taxonomy" id="1548599"/>
    <lineage>
        <taxon>Bacteria</taxon>
        <taxon>Bacillati</taxon>
        <taxon>Bacillota</taxon>
        <taxon>Bacilli</taxon>
        <taxon>Bacillales</taxon>
        <taxon>Bacillaceae</taxon>
        <taxon>Halalkalibacter</taxon>
    </lineage>
</organism>
<dbReference type="InterPro" id="IPR010994">
    <property type="entry name" value="RuvA_2-like"/>
</dbReference>
<dbReference type="Proteomes" id="UP001589838">
    <property type="component" value="Unassembled WGS sequence"/>
</dbReference>
<dbReference type="InterPro" id="IPR016195">
    <property type="entry name" value="Pol/histidinol_Pase-like"/>
</dbReference>